<evidence type="ECO:0000256" key="1">
    <source>
        <dbReference type="SAM" id="MobiDB-lite"/>
    </source>
</evidence>
<evidence type="ECO:0000313" key="3">
    <source>
        <dbReference type="Proteomes" id="UP000324758"/>
    </source>
</evidence>
<name>A0A5D3JYT3_9BRAD</name>
<evidence type="ECO:0000313" key="2">
    <source>
        <dbReference type="EMBL" id="TYL83896.1"/>
    </source>
</evidence>
<reference evidence="2 3" key="1">
    <citation type="submission" date="2019-08" db="EMBL/GenBank/DDBJ databases">
        <title>Bradyrhizobium hipponensis sp. nov., a rhizobium isolated from a Lupinus angustifolius root nodule in Tunisia.</title>
        <authorList>
            <person name="Off K."/>
            <person name="Rejili M."/>
            <person name="Mars M."/>
            <person name="Brachmann A."/>
            <person name="Marin M."/>
        </authorList>
    </citation>
    <scope>NUCLEOTIDE SEQUENCE [LARGE SCALE GENOMIC DNA]</scope>
    <source>
        <strain evidence="2 3">CTAW71</strain>
    </source>
</reference>
<dbReference type="AlphaFoldDB" id="A0A5D3JYT3"/>
<protein>
    <submittedName>
        <fullName evidence="2">Uncharacterized protein</fullName>
    </submittedName>
</protein>
<proteinExistence type="predicted"/>
<dbReference type="RefSeq" id="WP_148778802.1">
    <property type="nucleotide sequence ID" value="NZ_VSSS01000100.1"/>
</dbReference>
<gene>
    <name evidence="2" type="ORF">FXB40_45685</name>
</gene>
<dbReference type="OrthoDB" id="8254822at2"/>
<organism evidence="2 3">
    <name type="scientific">Bradyrhizobium rifense</name>
    <dbReference type="NCBI Taxonomy" id="515499"/>
    <lineage>
        <taxon>Bacteria</taxon>
        <taxon>Pseudomonadati</taxon>
        <taxon>Pseudomonadota</taxon>
        <taxon>Alphaproteobacteria</taxon>
        <taxon>Hyphomicrobiales</taxon>
        <taxon>Nitrobacteraceae</taxon>
        <taxon>Bradyrhizobium</taxon>
    </lineage>
</organism>
<accession>A0A5D3JYT3</accession>
<sequence length="83" mass="9046">MELIVASYVKVRDRRALTDLLTHRRKVLAHLQSVSGINPENAANAIQEELAVIEAGLEEPNPPPGSHVGSEVNTTNQTTEFSN</sequence>
<dbReference type="EMBL" id="VSSS01000100">
    <property type="protein sequence ID" value="TYL83896.1"/>
    <property type="molecule type" value="Genomic_DNA"/>
</dbReference>
<feature type="region of interest" description="Disordered" evidence="1">
    <location>
        <begin position="57"/>
        <end position="83"/>
    </location>
</feature>
<dbReference type="Proteomes" id="UP000324758">
    <property type="component" value="Unassembled WGS sequence"/>
</dbReference>
<comment type="caution">
    <text evidence="2">The sequence shown here is derived from an EMBL/GenBank/DDBJ whole genome shotgun (WGS) entry which is preliminary data.</text>
</comment>
<keyword evidence="3" id="KW-1185">Reference proteome</keyword>
<feature type="compositionally biased region" description="Polar residues" evidence="1">
    <location>
        <begin position="71"/>
        <end position="83"/>
    </location>
</feature>